<evidence type="ECO:0000313" key="2">
    <source>
        <dbReference type="Proteomes" id="UP000001955"/>
    </source>
</evidence>
<keyword evidence="2" id="KW-1185">Reference proteome</keyword>
<accession>K6VYU4</accession>
<name>I2BC83_SHIBC</name>
<dbReference type="OrthoDB" id="5572740at2"/>
<dbReference type="Pfam" id="PF09485">
    <property type="entry name" value="CRISPR_Cse2"/>
    <property type="match status" value="1"/>
</dbReference>
<proteinExistence type="predicted"/>
<dbReference type="NCBIfam" id="TIGR02548">
    <property type="entry name" value="casB_cse2"/>
    <property type="match status" value="1"/>
</dbReference>
<dbReference type="EMBL" id="CP001560">
    <property type="protein sequence ID" value="AFJ48137.1"/>
    <property type="molecule type" value="Genomic_DNA"/>
</dbReference>
<dbReference type="PATRIC" id="fig|630626.3.peg.2986"/>
<protein>
    <submittedName>
        <fullName evidence="1">Putative CRISPR-associated protein</fullName>
    </submittedName>
</protein>
<dbReference type="InterPro" id="IPR013382">
    <property type="entry name" value="CRISPR-assoc_prot_Cse2"/>
</dbReference>
<dbReference type="STRING" id="630626.EBL_c30670"/>
<dbReference type="eggNOG" id="ENOG50318W0">
    <property type="taxonomic scope" value="Bacteria"/>
</dbReference>
<evidence type="ECO:0000313" key="1">
    <source>
        <dbReference type="EMBL" id="AFJ48137.1"/>
    </source>
</evidence>
<dbReference type="Gene3D" id="1.10.520.40">
    <property type="entry name" value="CRISPR-associated protein Cse2"/>
    <property type="match status" value="1"/>
</dbReference>
<dbReference type="RefSeq" id="WP_002442773.1">
    <property type="nucleotide sequence ID" value="NC_017910.1"/>
</dbReference>
<dbReference type="HOGENOM" id="CLU_104968_0_0_6"/>
<organism evidence="1 2">
    <name type="scientific">Shimwellia blattae (strain ATCC 29907 / DSM 4481 / JCM 1650 / NBRC 105725 / CDC 9005-74)</name>
    <name type="common">Escherichia blattae</name>
    <dbReference type="NCBI Taxonomy" id="630626"/>
    <lineage>
        <taxon>Bacteria</taxon>
        <taxon>Pseudomonadati</taxon>
        <taxon>Pseudomonadota</taxon>
        <taxon>Gammaproteobacteria</taxon>
        <taxon>Enterobacterales</taxon>
        <taxon>Enterobacteriaceae</taxon>
        <taxon>Shimwellia</taxon>
    </lineage>
</organism>
<dbReference type="InterPro" id="IPR038287">
    <property type="entry name" value="Cse2_sf"/>
</dbReference>
<reference evidence="1 2" key="1">
    <citation type="journal article" date="2012" name="J. Bacteriol.">
        <title>Complete genome sequence of the B12-producing Shimwellia blattae strain DSM 4481, isolated from a cockroach.</title>
        <authorList>
            <person name="Brzuszkiewicz E."/>
            <person name="Waschkowitz T."/>
            <person name="Wiezer A."/>
            <person name="Daniel R."/>
        </authorList>
    </citation>
    <scope>NUCLEOTIDE SEQUENCE [LARGE SCALE GENOMIC DNA]</scope>
    <source>
        <strain evidence="2">ATCC 29907 / DSM 4481 / JCM 1650 / NBRC 105725 / CDC 9005-74</strain>
    </source>
</reference>
<dbReference type="Proteomes" id="UP000001955">
    <property type="component" value="Chromosome"/>
</dbReference>
<dbReference type="KEGG" id="ebt:EBL_c30670"/>
<dbReference type="AlphaFoldDB" id="I2BC83"/>
<dbReference type="CDD" id="cd09731">
    <property type="entry name" value="Cse2_I-E"/>
    <property type="match status" value="1"/>
</dbReference>
<gene>
    <name evidence="1" type="ordered locus">EBL_c30670</name>
</gene>
<sequence>MLNSDTAAPRRIKDTRAQQALLNWFDLLAQRYGREEEQRINGRAWRAELRRVEPPYGALTCEGYDALRRQLGAHMPLSPLHQMALALFAGVAAHIKTHNGKLSFGAQLGEKLNGNDPCVSVLRFERLQKAADPESFSQLLIRAVKIRGHEGVNVLSLADSILLWMEEWQRRSEHQPETTNPFERNRIRWASEYLTTSRAR</sequence>
<accession>I2BC83</accession>